<evidence type="ECO:0000313" key="1">
    <source>
        <dbReference type="EMBL" id="GBM23319.1"/>
    </source>
</evidence>
<gene>
    <name evidence="1" type="ORF">AVEN_97733_1</name>
</gene>
<evidence type="ECO:0000313" key="2">
    <source>
        <dbReference type="Proteomes" id="UP000499080"/>
    </source>
</evidence>
<dbReference type="AlphaFoldDB" id="A0A4Y2E4T7"/>
<organism evidence="1 2">
    <name type="scientific">Araneus ventricosus</name>
    <name type="common">Orbweaver spider</name>
    <name type="synonym">Epeira ventricosa</name>
    <dbReference type="NCBI Taxonomy" id="182803"/>
    <lineage>
        <taxon>Eukaryota</taxon>
        <taxon>Metazoa</taxon>
        <taxon>Ecdysozoa</taxon>
        <taxon>Arthropoda</taxon>
        <taxon>Chelicerata</taxon>
        <taxon>Arachnida</taxon>
        <taxon>Araneae</taxon>
        <taxon>Araneomorphae</taxon>
        <taxon>Entelegynae</taxon>
        <taxon>Araneoidea</taxon>
        <taxon>Araneidae</taxon>
        <taxon>Araneus</taxon>
    </lineage>
</organism>
<dbReference type="Gene3D" id="3.30.420.10">
    <property type="entry name" value="Ribonuclease H-like superfamily/Ribonuclease H"/>
    <property type="match status" value="1"/>
</dbReference>
<dbReference type="InterPro" id="IPR036397">
    <property type="entry name" value="RNaseH_sf"/>
</dbReference>
<dbReference type="Proteomes" id="UP000499080">
    <property type="component" value="Unassembled WGS sequence"/>
</dbReference>
<keyword evidence="2" id="KW-1185">Reference proteome</keyword>
<evidence type="ECO:0008006" key="3">
    <source>
        <dbReference type="Google" id="ProtNLM"/>
    </source>
</evidence>
<proteinExistence type="predicted"/>
<accession>A0A4Y2E4T7</accession>
<comment type="caution">
    <text evidence="1">The sequence shown here is derived from an EMBL/GenBank/DDBJ whole genome shotgun (WGS) entry which is preliminary data.</text>
</comment>
<name>A0A4Y2E4T7_ARAVE</name>
<reference evidence="1 2" key="1">
    <citation type="journal article" date="2019" name="Sci. Rep.">
        <title>Orb-weaving spider Araneus ventricosus genome elucidates the spidroin gene catalogue.</title>
        <authorList>
            <person name="Kono N."/>
            <person name="Nakamura H."/>
            <person name="Ohtoshi R."/>
            <person name="Moran D.A.P."/>
            <person name="Shinohara A."/>
            <person name="Yoshida Y."/>
            <person name="Fujiwara M."/>
            <person name="Mori M."/>
            <person name="Tomita M."/>
            <person name="Arakawa K."/>
        </authorList>
    </citation>
    <scope>NUCLEOTIDE SEQUENCE [LARGE SCALE GENOMIC DNA]</scope>
</reference>
<protein>
    <recommendedName>
        <fullName evidence="3">Transposase Tc1-like domain-containing protein</fullName>
    </recommendedName>
</protein>
<dbReference type="EMBL" id="BGPR01000496">
    <property type="protein sequence ID" value="GBM23319.1"/>
    <property type="molecule type" value="Genomic_DNA"/>
</dbReference>
<dbReference type="OrthoDB" id="9996331at2759"/>
<sequence>MQSVIGSGQKRILNTDRKFFFLYRNPIPLLNLHECLASSSEARHSLDSPDSKGTSTLTVRRELEGIELQSTRPTRKPLASAFNRKKWLIFAKQHKDWTDEQWENVMWCDESIFSQFQNNGHTMVRREPHEAMDPS</sequence>
<dbReference type="GO" id="GO:0003676">
    <property type="term" value="F:nucleic acid binding"/>
    <property type="evidence" value="ECO:0007669"/>
    <property type="project" value="InterPro"/>
</dbReference>